<protein>
    <submittedName>
        <fullName evidence="2">Uncharacterized protein</fullName>
    </submittedName>
</protein>
<organism evidence="2 3">
    <name type="scientific">Streptomyces candidus</name>
    <dbReference type="NCBI Taxonomy" id="67283"/>
    <lineage>
        <taxon>Bacteria</taxon>
        <taxon>Bacillati</taxon>
        <taxon>Actinomycetota</taxon>
        <taxon>Actinomycetes</taxon>
        <taxon>Kitasatosporales</taxon>
        <taxon>Streptomycetaceae</taxon>
        <taxon>Streptomyces</taxon>
    </lineage>
</organism>
<name>A0A7X0HM81_9ACTN</name>
<dbReference type="RefSeq" id="WP_185036514.1">
    <property type="nucleotide sequence ID" value="NZ_JACHEM010000035.1"/>
</dbReference>
<dbReference type="AlphaFoldDB" id="A0A7X0HM81"/>
<reference evidence="2 3" key="1">
    <citation type="submission" date="2020-08" db="EMBL/GenBank/DDBJ databases">
        <title>Genomic Encyclopedia of Type Strains, Phase IV (KMG-IV): sequencing the most valuable type-strain genomes for metagenomic binning, comparative biology and taxonomic classification.</title>
        <authorList>
            <person name="Goeker M."/>
        </authorList>
    </citation>
    <scope>NUCLEOTIDE SEQUENCE [LARGE SCALE GENOMIC DNA]</scope>
    <source>
        <strain evidence="2 3">DSM 40141</strain>
    </source>
</reference>
<dbReference type="Proteomes" id="UP000540423">
    <property type="component" value="Unassembled WGS sequence"/>
</dbReference>
<gene>
    <name evidence="2" type="ORF">HNQ79_006556</name>
</gene>
<feature type="region of interest" description="Disordered" evidence="1">
    <location>
        <begin position="35"/>
        <end position="103"/>
    </location>
</feature>
<dbReference type="EMBL" id="JACHEM010000035">
    <property type="protein sequence ID" value="MBB6440043.1"/>
    <property type="molecule type" value="Genomic_DNA"/>
</dbReference>
<keyword evidence="3" id="KW-1185">Reference proteome</keyword>
<evidence type="ECO:0000313" key="2">
    <source>
        <dbReference type="EMBL" id="MBB6440043.1"/>
    </source>
</evidence>
<comment type="caution">
    <text evidence="2">The sequence shown here is derived from an EMBL/GenBank/DDBJ whole genome shotgun (WGS) entry which is preliminary data.</text>
</comment>
<evidence type="ECO:0000256" key="1">
    <source>
        <dbReference type="SAM" id="MobiDB-lite"/>
    </source>
</evidence>
<evidence type="ECO:0000313" key="3">
    <source>
        <dbReference type="Proteomes" id="UP000540423"/>
    </source>
</evidence>
<accession>A0A7X0HM81</accession>
<sequence>MTRKDSSERTGLTRLLGSIADSSKDFIDGTLDRLQDTERDLRRGLTRAVENRGHHNDPDSSDRGRYPAERGGGYDDSGRGQDPRPAERRTDAPPRHEEHQEQR</sequence>
<proteinExistence type="predicted"/>